<name>A0ABQ5QHF3_9BACT</name>
<keyword evidence="2" id="KW-1185">Reference proteome</keyword>
<dbReference type="InterPro" id="IPR023393">
    <property type="entry name" value="START-like_dom_sf"/>
</dbReference>
<dbReference type="SUPFAM" id="SSF55961">
    <property type="entry name" value="Bet v1-like"/>
    <property type="match status" value="1"/>
</dbReference>
<dbReference type="EMBL" id="BSDE01000005">
    <property type="protein sequence ID" value="GLH74027.1"/>
    <property type="molecule type" value="Genomic_DNA"/>
</dbReference>
<evidence type="ECO:0008006" key="3">
    <source>
        <dbReference type="Google" id="ProtNLM"/>
    </source>
</evidence>
<dbReference type="Gene3D" id="3.30.530.20">
    <property type="match status" value="1"/>
</dbReference>
<evidence type="ECO:0000313" key="1">
    <source>
        <dbReference type="EMBL" id="GLH74027.1"/>
    </source>
</evidence>
<protein>
    <recommendedName>
        <fullName evidence="3">SRPBCC family protein</fullName>
    </recommendedName>
</protein>
<proteinExistence type="predicted"/>
<evidence type="ECO:0000313" key="2">
    <source>
        <dbReference type="Proteomes" id="UP001165069"/>
    </source>
</evidence>
<dbReference type="RefSeq" id="WP_285575854.1">
    <property type="nucleotide sequence ID" value="NZ_BSDE01000005.1"/>
</dbReference>
<organism evidence="1 2">
    <name type="scientific">Geothrix limicola</name>
    <dbReference type="NCBI Taxonomy" id="2927978"/>
    <lineage>
        <taxon>Bacteria</taxon>
        <taxon>Pseudomonadati</taxon>
        <taxon>Acidobacteriota</taxon>
        <taxon>Holophagae</taxon>
        <taxon>Holophagales</taxon>
        <taxon>Holophagaceae</taxon>
        <taxon>Geothrix</taxon>
    </lineage>
</organism>
<comment type="caution">
    <text evidence="1">The sequence shown here is derived from an EMBL/GenBank/DDBJ whole genome shotgun (WGS) entry which is preliminary data.</text>
</comment>
<gene>
    <name evidence="1" type="ORF">GETHLI_25290</name>
</gene>
<reference evidence="1 2" key="1">
    <citation type="journal article" date="2023" name="Antonie Van Leeuwenhoek">
        <title>Mesoterricola silvestris gen. nov., sp. nov., Mesoterricola sediminis sp. nov., Geothrix oryzae sp. nov., Geothrix edaphica sp. nov., Geothrix rubra sp. nov., and Geothrix limicola sp. nov., six novel members of Acidobacteriota isolated from soils.</title>
        <authorList>
            <person name="Itoh H."/>
            <person name="Sugisawa Y."/>
            <person name="Mise K."/>
            <person name="Xu Z."/>
            <person name="Kuniyasu M."/>
            <person name="Ushijima N."/>
            <person name="Kawano K."/>
            <person name="Kobayashi E."/>
            <person name="Shiratori Y."/>
            <person name="Masuda Y."/>
            <person name="Senoo K."/>
        </authorList>
    </citation>
    <scope>NUCLEOTIDE SEQUENCE [LARGE SCALE GENOMIC DNA]</scope>
    <source>
        <strain evidence="1 2">Red804</strain>
    </source>
</reference>
<sequence>MTTLKTATASLPVSADRLYAFLSDLSKHRTFLEPAAMNFQGEADKHSYVIEVMGMKMPQELVAKTRVPGQLVSLVPGAKKMFDHELRFEIASNGEGSTLRLVDEADIPMMMAMMGAEKLLQGQLDTALARIQELAGQGKLV</sequence>
<dbReference type="Proteomes" id="UP001165069">
    <property type="component" value="Unassembled WGS sequence"/>
</dbReference>
<accession>A0ABQ5QHF3</accession>